<dbReference type="PROSITE" id="PS50110">
    <property type="entry name" value="RESPONSE_REGULATORY"/>
    <property type="match status" value="1"/>
</dbReference>
<keyword evidence="3 8" id="KW-0378">Hydrolase</keyword>
<dbReference type="GO" id="GO:0006935">
    <property type="term" value="P:chemotaxis"/>
    <property type="evidence" value="ECO:0007669"/>
    <property type="project" value="UniProtKB-KW"/>
</dbReference>
<dbReference type="Gene3D" id="3.40.50.180">
    <property type="entry name" value="Methylesterase CheB, C-terminal domain"/>
    <property type="match status" value="1"/>
</dbReference>
<dbReference type="PANTHER" id="PTHR42872">
    <property type="entry name" value="PROTEIN-GLUTAMATE METHYLESTERASE/PROTEIN-GLUTAMINE GLUTAMINASE"/>
    <property type="match status" value="1"/>
</dbReference>
<accession>A0A3B0R802</accession>
<dbReference type="EMBL" id="UOEA01000059">
    <property type="protein sequence ID" value="VAV83988.1"/>
    <property type="molecule type" value="Genomic_DNA"/>
</dbReference>
<dbReference type="InterPro" id="IPR008248">
    <property type="entry name" value="CheB-like"/>
</dbReference>
<dbReference type="PANTHER" id="PTHR42872:SF6">
    <property type="entry name" value="PROTEIN-GLUTAMATE METHYLESTERASE_PROTEIN-GLUTAMINE GLUTAMINASE"/>
    <property type="match status" value="1"/>
</dbReference>
<dbReference type="InterPro" id="IPR035909">
    <property type="entry name" value="CheB_C"/>
</dbReference>
<evidence type="ECO:0000256" key="5">
    <source>
        <dbReference type="ARBA" id="ARBA00048267"/>
    </source>
</evidence>
<evidence type="ECO:0000259" key="6">
    <source>
        <dbReference type="PROSITE" id="PS50110"/>
    </source>
</evidence>
<sequence length="364" mass="39398">MKKIRVMIIDDSAVVRTLLTELLSRDREIEVVGVAVDPISAKQKIASLAPDVLTLDVEMPRMDGLSFLEELMQTRPMPVVMVSSLTDKGGETTLRALELGAVDFVTKPKIDLTAKLPDIVENITSKIKAAAGVTVRPRSVVKRPPKKLSTDVMLRKAGGTAMIRTTEKVVAIGSSTGGTEAVKDILEVMPPDSPGIVIVQHMPERFTRLFADRLDKTCAIDVREARDGDRVIPGHALIAPGSDHMLLKRSGADYYVEVKKGPLVNRHRPAVDVLFRSAAKYGGKNVIGVILTGMGDDGARGLKEMKDVGAYTIAQDEKSCVVFGMPKEAIERGGACSILPLYDICEDVLMACREGAVHQCRGVM</sequence>
<keyword evidence="1" id="KW-0963">Cytoplasm</keyword>
<evidence type="ECO:0000256" key="4">
    <source>
        <dbReference type="ARBA" id="ARBA00039140"/>
    </source>
</evidence>
<gene>
    <name evidence="8" type="ORF">MNBD_DELTA01-446</name>
</gene>
<feature type="domain" description="CheB-type methylesterase" evidence="7">
    <location>
        <begin position="163"/>
        <end position="355"/>
    </location>
</feature>
<protein>
    <recommendedName>
        <fullName evidence="4">protein-glutamate methylesterase</fullName>
        <ecNumber evidence="4">3.1.1.61</ecNumber>
    </recommendedName>
</protein>
<proteinExistence type="inferred from homology"/>
<reference evidence="8" key="1">
    <citation type="submission" date="2018-06" db="EMBL/GenBank/DDBJ databases">
        <authorList>
            <person name="Zhirakovskaya E."/>
        </authorList>
    </citation>
    <scope>NUCLEOTIDE SEQUENCE</scope>
</reference>
<name>A0A3B0R802_9ZZZZ</name>
<dbReference type="NCBIfam" id="NF009206">
    <property type="entry name" value="PRK12555.1"/>
    <property type="match status" value="1"/>
</dbReference>
<evidence type="ECO:0000313" key="8">
    <source>
        <dbReference type="EMBL" id="VAV83988.1"/>
    </source>
</evidence>
<dbReference type="InterPro" id="IPR011006">
    <property type="entry name" value="CheY-like_superfamily"/>
</dbReference>
<evidence type="ECO:0000256" key="3">
    <source>
        <dbReference type="ARBA" id="ARBA00022801"/>
    </source>
</evidence>
<evidence type="ECO:0000259" key="7">
    <source>
        <dbReference type="PROSITE" id="PS50122"/>
    </source>
</evidence>
<dbReference type="Pfam" id="PF00072">
    <property type="entry name" value="Response_reg"/>
    <property type="match status" value="1"/>
</dbReference>
<dbReference type="InterPro" id="IPR000673">
    <property type="entry name" value="Sig_transdc_resp-reg_Me-estase"/>
</dbReference>
<dbReference type="SMART" id="SM00448">
    <property type="entry name" value="REC"/>
    <property type="match status" value="1"/>
</dbReference>
<dbReference type="NCBIfam" id="NF001965">
    <property type="entry name" value="PRK00742.1"/>
    <property type="match status" value="1"/>
</dbReference>
<organism evidence="8">
    <name type="scientific">hydrothermal vent metagenome</name>
    <dbReference type="NCBI Taxonomy" id="652676"/>
    <lineage>
        <taxon>unclassified sequences</taxon>
        <taxon>metagenomes</taxon>
        <taxon>ecological metagenomes</taxon>
    </lineage>
</organism>
<dbReference type="SUPFAM" id="SSF52172">
    <property type="entry name" value="CheY-like"/>
    <property type="match status" value="1"/>
</dbReference>
<dbReference type="Gene3D" id="3.40.50.2300">
    <property type="match status" value="1"/>
</dbReference>
<dbReference type="HAMAP" id="MF_00099">
    <property type="entry name" value="CheB_chemtxs"/>
    <property type="match status" value="1"/>
</dbReference>
<evidence type="ECO:0000256" key="2">
    <source>
        <dbReference type="ARBA" id="ARBA00022500"/>
    </source>
</evidence>
<dbReference type="CDD" id="cd17541">
    <property type="entry name" value="REC_CheB-like"/>
    <property type="match status" value="1"/>
</dbReference>
<evidence type="ECO:0000256" key="1">
    <source>
        <dbReference type="ARBA" id="ARBA00022490"/>
    </source>
</evidence>
<comment type="catalytic activity">
    <reaction evidence="5">
        <text>[protein]-L-glutamate 5-O-methyl ester + H2O = L-glutamyl-[protein] + methanol + H(+)</text>
        <dbReference type="Rhea" id="RHEA:23236"/>
        <dbReference type="Rhea" id="RHEA-COMP:10208"/>
        <dbReference type="Rhea" id="RHEA-COMP:10311"/>
        <dbReference type="ChEBI" id="CHEBI:15377"/>
        <dbReference type="ChEBI" id="CHEBI:15378"/>
        <dbReference type="ChEBI" id="CHEBI:17790"/>
        <dbReference type="ChEBI" id="CHEBI:29973"/>
        <dbReference type="ChEBI" id="CHEBI:82795"/>
        <dbReference type="EC" id="3.1.1.61"/>
    </reaction>
</comment>
<dbReference type="AlphaFoldDB" id="A0A3B0R802"/>
<dbReference type="PROSITE" id="PS50122">
    <property type="entry name" value="CHEB"/>
    <property type="match status" value="1"/>
</dbReference>
<dbReference type="Pfam" id="PF01339">
    <property type="entry name" value="CheB_methylest"/>
    <property type="match status" value="1"/>
</dbReference>
<dbReference type="InterPro" id="IPR001789">
    <property type="entry name" value="Sig_transdc_resp-reg_receiver"/>
</dbReference>
<dbReference type="GO" id="GO:0008984">
    <property type="term" value="F:protein-glutamate methylesterase activity"/>
    <property type="evidence" value="ECO:0007669"/>
    <property type="project" value="UniProtKB-EC"/>
</dbReference>
<dbReference type="EC" id="3.1.1.61" evidence="4"/>
<dbReference type="CDD" id="cd16432">
    <property type="entry name" value="CheB_Rec"/>
    <property type="match status" value="1"/>
</dbReference>
<dbReference type="GO" id="GO:0005737">
    <property type="term" value="C:cytoplasm"/>
    <property type="evidence" value="ECO:0007669"/>
    <property type="project" value="InterPro"/>
</dbReference>
<dbReference type="PIRSF" id="PIRSF000876">
    <property type="entry name" value="RR_chemtxs_CheB"/>
    <property type="match status" value="1"/>
</dbReference>
<dbReference type="SUPFAM" id="SSF52738">
    <property type="entry name" value="Methylesterase CheB, C-terminal domain"/>
    <property type="match status" value="1"/>
</dbReference>
<feature type="domain" description="Response regulatory" evidence="6">
    <location>
        <begin position="5"/>
        <end position="122"/>
    </location>
</feature>
<keyword evidence="2" id="KW-0145">Chemotaxis</keyword>
<dbReference type="GO" id="GO:0000156">
    <property type="term" value="F:phosphorelay response regulator activity"/>
    <property type="evidence" value="ECO:0007669"/>
    <property type="project" value="InterPro"/>
</dbReference>